<evidence type="ECO:0000313" key="4">
    <source>
        <dbReference type="EMBL" id="MBE2899428.1"/>
    </source>
</evidence>
<feature type="binding site" evidence="3">
    <location>
        <position position="207"/>
    </location>
    <ligand>
        <name>a divalent metal cation</name>
        <dbReference type="ChEBI" id="CHEBI:60240"/>
        <label>1</label>
    </ligand>
</feature>
<feature type="binding site" evidence="3">
    <location>
        <position position="98"/>
    </location>
    <ligand>
        <name>a divalent metal cation</name>
        <dbReference type="ChEBI" id="CHEBI:60240"/>
        <label>1</label>
    </ligand>
</feature>
<dbReference type="PANTHER" id="PTHR46124:SF2">
    <property type="entry name" value="D-AMINOACYL-TRNA DEACYLASE"/>
    <property type="match status" value="1"/>
</dbReference>
<evidence type="ECO:0000313" key="5">
    <source>
        <dbReference type="Proteomes" id="UP000646659"/>
    </source>
</evidence>
<dbReference type="GO" id="GO:0046872">
    <property type="term" value="F:metal ion binding"/>
    <property type="evidence" value="ECO:0007669"/>
    <property type="project" value="UniProtKB-KW"/>
</dbReference>
<dbReference type="FunFam" id="3.20.20.140:FF:000005">
    <property type="entry name" value="TatD family hydrolase"/>
    <property type="match status" value="1"/>
</dbReference>
<reference evidence="4" key="1">
    <citation type="submission" date="2018-06" db="EMBL/GenBank/DDBJ databases">
        <title>Draft genome sequence of Methanothermobacter thermautotrophicus Strain WHS, a thermophilic, hydrogenotrophic methanogen isolated from Washburn Hot Springs in Yellowstone National Park, USA.</title>
        <authorList>
            <person name="Mckay L.J."/>
            <person name="Klingelsmith K."/>
            <person name="Inskeep W.P."/>
            <person name="Fields M.W."/>
        </authorList>
    </citation>
    <scope>NUCLEOTIDE SEQUENCE</scope>
    <source>
        <strain evidence="4">WHS</strain>
    </source>
</reference>
<dbReference type="PIRSF" id="PIRSF005902">
    <property type="entry name" value="DNase_TatD"/>
    <property type="match status" value="1"/>
</dbReference>
<dbReference type="OrthoDB" id="26412at2157"/>
<dbReference type="Proteomes" id="UP000646659">
    <property type="component" value="Unassembled WGS sequence"/>
</dbReference>
<feature type="binding site" evidence="3">
    <location>
        <position position="12"/>
    </location>
    <ligand>
        <name>a divalent metal cation</name>
        <dbReference type="ChEBI" id="CHEBI:60240"/>
        <label>1</label>
    </ligand>
</feature>
<dbReference type="PANTHER" id="PTHR46124">
    <property type="entry name" value="D-AMINOACYL-TRNA DEACYLASE"/>
    <property type="match status" value="1"/>
</dbReference>
<sequence length="256" mass="28960">MGGIIIIDIHCHLDFKDFNRNREEVIERARSKLRAVIDSGVGIGGNRRALELASLNPGFIYPTMGFHPVDASKARPDIIGEVVSQIESNIDAIVAVGETGMDFHHTHDEEGRRRQEETFRVFVELAAEHEMPLVVHARDAEERALETVLEYRIPEVIFHCYGGSIETARRILDEGYHISISTLVAFSEHHMELVREIPVEGMLTETDSPYLSPFRGKRNEPVFVEEAIRVIAMIKDMDIEDVDRITTANAERVFGL</sequence>
<feature type="binding site" evidence="3">
    <location>
        <position position="136"/>
    </location>
    <ligand>
        <name>a divalent metal cation</name>
        <dbReference type="ChEBI" id="CHEBI:60240"/>
        <label>2</label>
    </ligand>
</feature>
<evidence type="ECO:0000256" key="2">
    <source>
        <dbReference type="ARBA" id="ARBA00022801"/>
    </source>
</evidence>
<evidence type="ECO:0000256" key="1">
    <source>
        <dbReference type="ARBA" id="ARBA00022723"/>
    </source>
</evidence>
<comment type="caution">
    <text evidence="4">The sequence shown here is derived from an EMBL/GenBank/DDBJ whole genome shotgun (WGS) entry which is preliminary data.</text>
</comment>
<dbReference type="InterPro" id="IPR018228">
    <property type="entry name" value="DNase_TatD-rel_CS"/>
</dbReference>
<dbReference type="InterPro" id="IPR015991">
    <property type="entry name" value="TatD/YcfH-like"/>
</dbReference>
<protein>
    <submittedName>
        <fullName evidence="4">DNase</fullName>
    </submittedName>
</protein>
<proteinExistence type="predicted"/>
<dbReference type="InterPro" id="IPR032466">
    <property type="entry name" value="Metal_Hydrolase"/>
</dbReference>
<dbReference type="SUPFAM" id="SSF51556">
    <property type="entry name" value="Metallo-dependent hydrolases"/>
    <property type="match status" value="1"/>
</dbReference>
<keyword evidence="2" id="KW-0378">Hydrolase</keyword>
<dbReference type="InterPro" id="IPR001130">
    <property type="entry name" value="TatD-like"/>
</dbReference>
<evidence type="ECO:0000256" key="3">
    <source>
        <dbReference type="PIRSR" id="PIRSR005902-1"/>
    </source>
</evidence>
<dbReference type="Gene3D" id="3.20.20.140">
    <property type="entry name" value="Metal-dependent hydrolases"/>
    <property type="match status" value="1"/>
</dbReference>
<name>A0A842YKR8_METTF</name>
<dbReference type="CDD" id="cd01310">
    <property type="entry name" value="TatD_DNAse"/>
    <property type="match status" value="1"/>
</dbReference>
<dbReference type="GO" id="GO:0016788">
    <property type="term" value="F:hydrolase activity, acting on ester bonds"/>
    <property type="evidence" value="ECO:0007669"/>
    <property type="project" value="InterPro"/>
</dbReference>
<dbReference type="Pfam" id="PF01026">
    <property type="entry name" value="TatD_DNase"/>
    <property type="match status" value="1"/>
</dbReference>
<dbReference type="AlphaFoldDB" id="A0A842YKR8"/>
<organism evidence="4 5">
    <name type="scientific">Methanothermobacter thermautotrophicus</name>
    <name type="common">Methanobacterium thermoformicicum</name>
    <dbReference type="NCBI Taxonomy" id="145262"/>
    <lineage>
        <taxon>Archaea</taxon>
        <taxon>Methanobacteriati</taxon>
        <taxon>Methanobacteriota</taxon>
        <taxon>Methanomada group</taxon>
        <taxon>Methanobacteria</taxon>
        <taxon>Methanobacteriales</taxon>
        <taxon>Methanobacteriaceae</taxon>
        <taxon>Methanothermobacter</taxon>
    </lineage>
</organism>
<accession>A0A842YKR8</accession>
<feature type="binding site" evidence="3">
    <location>
        <position position="159"/>
    </location>
    <ligand>
        <name>a divalent metal cation</name>
        <dbReference type="ChEBI" id="CHEBI:60240"/>
        <label>2</label>
    </ligand>
</feature>
<gene>
    <name evidence="4" type="ORF">DNK57_01100</name>
</gene>
<dbReference type="NCBIfam" id="TIGR00010">
    <property type="entry name" value="YchF/TatD family DNA exonuclease"/>
    <property type="match status" value="1"/>
</dbReference>
<dbReference type="GO" id="GO:0004536">
    <property type="term" value="F:DNA nuclease activity"/>
    <property type="evidence" value="ECO:0007669"/>
    <property type="project" value="InterPro"/>
</dbReference>
<dbReference type="PROSITE" id="PS01090">
    <property type="entry name" value="TATD_2"/>
    <property type="match status" value="1"/>
</dbReference>
<dbReference type="RefSeq" id="WP_192961223.1">
    <property type="nucleotide sequence ID" value="NZ_QKOF01000003.1"/>
</dbReference>
<keyword evidence="1 3" id="KW-0479">Metal-binding</keyword>
<feature type="binding site" evidence="3">
    <location>
        <position position="10"/>
    </location>
    <ligand>
        <name>a divalent metal cation</name>
        <dbReference type="ChEBI" id="CHEBI:60240"/>
        <label>1</label>
    </ligand>
</feature>
<dbReference type="EMBL" id="QKOF01000003">
    <property type="protein sequence ID" value="MBE2899428.1"/>
    <property type="molecule type" value="Genomic_DNA"/>
</dbReference>